<dbReference type="EMBL" id="JAFVMH010000022">
    <property type="protein sequence ID" value="MBO1326801.1"/>
    <property type="molecule type" value="Genomic_DNA"/>
</dbReference>
<evidence type="ECO:0000313" key="2">
    <source>
        <dbReference type="Proteomes" id="UP000664073"/>
    </source>
</evidence>
<gene>
    <name evidence="1" type="ORF">J2D77_16810</name>
</gene>
<dbReference type="Proteomes" id="UP000664073">
    <property type="component" value="Unassembled WGS sequence"/>
</dbReference>
<protein>
    <submittedName>
        <fullName evidence="1">Helix-turn-helix transcriptional regulator</fullName>
    </submittedName>
</protein>
<sequence>MSDIRHKIEEFRKKYPMSIPEFAQGAHLHLQVAYNTINGKTKPREQTIKEIEQFMKKYSEENDKITNETQDEDINSIINKLKAKIHDKTGLNPSKIDIVFSY</sequence>
<dbReference type="RefSeq" id="WP_207847675.1">
    <property type="nucleotide sequence ID" value="NZ_JAFVMH010000022.1"/>
</dbReference>
<keyword evidence="2" id="KW-1185">Reference proteome</keyword>
<dbReference type="AlphaFoldDB" id="A0A939KS32"/>
<name>A0A939KS32_9PROT</name>
<reference evidence="1" key="1">
    <citation type="submission" date="2021-03" db="EMBL/GenBank/DDBJ databases">
        <title>The complete genome sequence of Acetobacter sp. TBRC 12339.</title>
        <authorList>
            <person name="Charoenyingcharoen P."/>
            <person name="Yukphan P."/>
        </authorList>
    </citation>
    <scope>NUCLEOTIDE SEQUENCE</scope>
    <source>
        <strain evidence="1">TBRC 12339</strain>
    </source>
</reference>
<organism evidence="1 2">
    <name type="scientific">Acetobacter garciniae</name>
    <dbReference type="NCBI Taxonomy" id="2817435"/>
    <lineage>
        <taxon>Bacteria</taxon>
        <taxon>Pseudomonadati</taxon>
        <taxon>Pseudomonadota</taxon>
        <taxon>Alphaproteobacteria</taxon>
        <taxon>Acetobacterales</taxon>
        <taxon>Acetobacteraceae</taxon>
        <taxon>Acetobacter</taxon>
    </lineage>
</organism>
<proteinExistence type="predicted"/>
<evidence type="ECO:0000313" key="1">
    <source>
        <dbReference type="EMBL" id="MBO1326801.1"/>
    </source>
</evidence>
<accession>A0A939KS32</accession>
<comment type="caution">
    <text evidence="1">The sequence shown here is derived from an EMBL/GenBank/DDBJ whole genome shotgun (WGS) entry which is preliminary data.</text>
</comment>